<keyword evidence="3" id="KW-1185">Reference proteome</keyword>
<name>A0ABP7ZZX6_9SPHI</name>
<gene>
    <name evidence="2" type="ORF">GCM10022218_18560</name>
</gene>
<evidence type="ECO:0008006" key="4">
    <source>
        <dbReference type="Google" id="ProtNLM"/>
    </source>
</evidence>
<organism evidence="2 3">
    <name type="scientific">Sphingobacterium ginsenosidimutans</name>
    <dbReference type="NCBI Taxonomy" id="687845"/>
    <lineage>
        <taxon>Bacteria</taxon>
        <taxon>Pseudomonadati</taxon>
        <taxon>Bacteroidota</taxon>
        <taxon>Sphingobacteriia</taxon>
        <taxon>Sphingobacteriales</taxon>
        <taxon>Sphingobacteriaceae</taxon>
        <taxon>Sphingobacterium</taxon>
    </lineage>
</organism>
<accession>A0ABP7ZZX6</accession>
<feature type="transmembrane region" description="Helical" evidence="1">
    <location>
        <begin position="12"/>
        <end position="35"/>
    </location>
</feature>
<sequence length="105" mass="11621">MNKMIPGHKTAIVPALLKGIAGAIAVFAVLTALSYQNQLPVDGKLVIGFPWKFYSEGTGYNPERDEYASFENFEPLKLMGNILVALAIYLVLHLSLRPLFGKNKR</sequence>
<keyword evidence="1" id="KW-0472">Membrane</keyword>
<dbReference type="RefSeq" id="WP_257094260.1">
    <property type="nucleotide sequence ID" value="NZ_BAAAZK010000005.1"/>
</dbReference>
<reference evidence="3" key="1">
    <citation type="journal article" date="2019" name="Int. J. Syst. Evol. Microbiol.">
        <title>The Global Catalogue of Microorganisms (GCM) 10K type strain sequencing project: providing services to taxonomists for standard genome sequencing and annotation.</title>
        <authorList>
            <consortium name="The Broad Institute Genomics Platform"/>
            <consortium name="The Broad Institute Genome Sequencing Center for Infectious Disease"/>
            <person name="Wu L."/>
            <person name="Ma J."/>
        </authorList>
    </citation>
    <scope>NUCLEOTIDE SEQUENCE [LARGE SCALE GENOMIC DNA]</scope>
    <source>
        <strain evidence="3">JCM 16722</strain>
    </source>
</reference>
<evidence type="ECO:0000313" key="3">
    <source>
        <dbReference type="Proteomes" id="UP001500167"/>
    </source>
</evidence>
<proteinExistence type="predicted"/>
<keyword evidence="1" id="KW-1133">Transmembrane helix</keyword>
<evidence type="ECO:0000256" key="1">
    <source>
        <dbReference type="SAM" id="Phobius"/>
    </source>
</evidence>
<dbReference type="EMBL" id="BAAAZK010000005">
    <property type="protein sequence ID" value="GAA4174339.1"/>
    <property type="molecule type" value="Genomic_DNA"/>
</dbReference>
<evidence type="ECO:0000313" key="2">
    <source>
        <dbReference type="EMBL" id="GAA4174339.1"/>
    </source>
</evidence>
<comment type="caution">
    <text evidence="2">The sequence shown here is derived from an EMBL/GenBank/DDBJ whole genome shotgun (WGS) entry which is preliminary data.</text>
</comment>
<protein>
    <recommendedName>
        <fullName evidence="4">DUF4321 domain-containing protein</fullName>
    </recommendedName>
</protein>
<feature type="transmembrane region" description="Helical" evidence="1">
    <location>
        <begin position="78"/>
        <end position="96"/>
    </location>
</feature>
<dbReference type="Proteomes" id="UP001500167">
    <property type="component" value="Unassembled WGS sequence"/>
</dbReference>
<keyword evidence="1" id="KW-0812">Transmembrane</keyword>